<dbReference type="Gene3D" id="1.10.1220.10">
    <property type="entry name" value="Met repressor-like"/>
    <property type="match status" value="1"/>
</dbReference>
<dbReference type="EMBL" id="AP014569">
    <property type="protein sequence ID" value="BAO84063.1"/>
    <property type="molecule type" value="Genomic_DNA"/>
</dbReference>
<organism evidence="3 4">
    <name type="scientific">Serpentinimonas maccroryi</name>
    <dbReference type="NCBI Taxonomy" id="1458426"/>
    <lineage>
        <taxon>Bacteria</taxon>
        <taxon>Pseudomonadati</taxon>
        <taxon>Pseudomonadota</taxon>
        <taxon>Betaproteobacteria</taxon>
        <taxon>Burkholderiales</taxon>
        <taxon>Comamonadaceae</taxon>
        <taxon>Serpentinimonas</taxon>
    </lineage>
</organism>
<comment type="similarity">
    <text evidence="1">Belongs to the RelB/DinJ antitoxin family.</text>
</comment>
<protein>
    <submittedName>
        <fullName evidence="3">DNA-damage-inducible protein J</fullName>
    </submittedName>
</protein>
<dbReference type="GO" id="GO:0015643">
    <property type="term" value="F:toxic substance binding"/>
    <property type="evidence" value="ECO:0007669"/>
    <property type="project" value="InterPro"/>
</dbReference>
<dbReference type="GO" id="GO:0000987">
    <property type="term" value="F:cis-regulatory region sequence-specific DNA binding"/>
    <property type="evidence" value="ECO:0007669"/>
    <property type="project" value="InterPro"/>
</dbReference>
<keyword evidence="4" id="KW-1185">Reference proteome</keyword>
<dbReference type="InterPro" id="IPR013321">
    <property type="entry name" value="Arc_rbn_hlx_hlx"/>
</dbReference>
<dbReference type="NCBIfam" id="TIGR02384">
    <property type="entry name" value="RelB_DinJ"/>
    <property type="match status" value="1"/>
</dbReference>
<dbReference type="AlphaFoldDB" id="A0A060NWY4"/>
<evidence type="ECO:0000313" key="3">
    <source>
        <dbReference type="EMBL" id="BAO84063.1"/>
    </source>
</evidence>
<dbReference type="Proteomes" id="UP000066014">
    <property type="component" value="Chromosome"/>
</dbReference>
<evidence type="ECO:0000256" key="2">
    <source>
        <dbReference type="ARBA" id="ARBA00022649"/>
    </source>
</evidence>
<dbReference type="InterPro" id="IPR026262">
    <property type="entry name" value="DinJ"/>
</dbReference>
<sequence>MAATTTMIHVRVDENIKAQAAETLASMGLTVSDAIRVFLTRVVADQELPFALKAPNATSRIAIAEANEIIKSRRARFATADAMLNDLEEASRK</sequence>
<dbReference type="GO" id="GO:0006351">
    <property type="term" value="P:DNA-templated transcription"/>
    <property type="evidence" value="ECO:0007669"/>
    <property type="project" value="TreeGrafter"/>
</dbReference>
<evidence type="ECO:0000256" key="1">
    <source>
        <dbReference type="ARBA" id="ARBA00010562"/>
    </source>
</evidence>
<evidence type="ECO:0000313" key="4">
    <source>
        <dbReference type="Proteomes" id="UP000066014"/>
    </source>
</evidence>
<accession>A0A060NWY4</accession>
<dbReference type="HOGENOM" id="CLU_154558_12_0_4"/>
<dbReference type="InterPro" id="IPR007337">
    <property type="entry name" value="RelB/DinJ"/>
</dbReference>
<name>A0A060NWY4_9BURK</name>
<reference evidence="3 4" key="1">
    <citation type="journal article" date="2014" name="Nat. Commun.">
        <title>Physiological and genomic features of highly alkaliphilic hydrogen-utilizing Betaproteobacteria from a continental serpentinizing site.</title>
        <authorList>
            <person name="Suzuki S."/>
            <person name="Kuenen J.G."/>
            <person name="Schipper K."/>
            <person name="van der Velde S."/>
            <person name="Ishii S."/>
            <person name="Wu A."/>
            <person name="Sorokin D.Y."/>
            <person name="Tenney A."/>
            <person name="Meng X.Y."/>
            <person name="Morrill P.L."/>
            <person name="Kamagata Y."/>
            <person name="Muyzer G."/>
            <person name="Nealson K.H."/>
        </authorList>
    </citation>
    <scope>NUCLEOTIDE SEQUENCE [LARGE SCALE GENOMIC DNA]</scope>
    <source>
        <strain evidence="3 4">B1</strain>
    </source>
</reference>
<dbReference type="GO" id="GO:0006355">
    <property type="term" value="P:regulation of DNA-templated transcription"/>
    <property type="evidence" value="ECO:0007669"/>
    <property type="project" value="InterPro"/>
</dbReference>
<dbReference type="KEGG" id="cbab:SMCB_1835"/>
<dbReference type="PIRSF" id="PIRSF003108">
    <property type="entry name" value="DinJ"/>
    <property type="match status" value="1"/>
</dbReference>
<dbReference type="RefSeq" id="WP_045536475.1">
    <property type="nucleotide sequence ID" value="NZ_AP014569.1"/>
</dbReference>
<dbReference type="PANTHER" id="PTHR38781:SF1">
    <property type="entry name" value="ANTITOXIN DINJ-RELATED"/>
    <property type="match status" value="1"/>
</dbReference>
<gene>
    <name evidence="3" type="ORF">SMCB_1835</name>
</gene>
<keyword evidence="2" id="KW-1277">Toxin-antitoxin system</keyword>
<dbReference type="PANTHER" id="PTHR38781">
    <property type="entry name" value="ANTITOXIN DINJ-RELATED"/>
    <property type="match status" value="1"/>
</dbReference>
<proteinExistence type="inferred from homology"/>
<dbReference type="OrthoDB" id="1666683at2"/>
<dbReference type="Pfam" id="PF04221">
    <property type="entry name" value="RelB"/>
    <property type="match status" value="1"/>
</dbReference>
<dbReference type="STRING" id="1458426.SMCB_1835"/>
<dbReference type="GO" id="GO:0044010">
    <property type="term" value="P:single-species biofilm formation"/>
    <property type="evidence" value="ECO:0007669"/>
    <property type="project" value="InterPro"/>
</dbReference>